<dbReference type="PROSITE" id="PS00027">
    <property type="entry name" value="HOMEOBOX_1"/>
    <property type="match status" value="1"/>
</dbReference>
<dbReference type="PANTHER" id="PTHR24336:SF8">
    <property type="entry name" value="LADYBIRD EARLY-RELATED"/>
    <property type="match status" value="1"/>
</dbReference>
<dbReference type="CDD" id="cd00086">
    <property type="entry name" value="homeodomain"/>
    <property type="match status" value="1"/>
</dbReference>
<gene>
    <name evidence="12" type="primary">20204839</name>
    <name evidence="11" type="ORF">HELRODRAFT_174136</name>
</gene>
<dbReference type="CTD" id="20204839"/>
<evidence type="ECO:0000256" key="8">
    <source>
        <dbReference type="SAM" id="Coils"/>
    </source>
</evidence>
<evidence type="ECO:0000256" key="3">
    <source>
        <dbReference type="ARBA" id="ARBA00023125"/>
    </source>
</evidence>
<reference evidence="13" key="1">
    <citation type="submission" date="2012-12" db="EMBL/GenBank/DDBJ databases">
        <authorList>
            <person name="Hellsten U."/>
            <person name="Grimwood J."/>
            <person name="Chapman J.A."/>
            <person name="Shapiro H."/>
            <person name="Aerts A."/>
            <person name="Otillar R.P."/>
            <person name="Terry A.Y."/>
            <person name="Boore J.L."/>
            <person name="Simakov O."/>
            <person name="Marletaz F."/>
            <person name="Cho S.-J."/>
            <person name="Edsinger-Gonzales E."/>
            <person name="Havlak P."/>
            <person name="Kuo D.-H."/>
            <person name="Larsson T."/>
            <person name="Lv J."/>
            <person name="Arendt D."/>
            <person name="Savage R."/>
            <person name="Osoegawa K."/>
            <person name="de Jong P."/>
            <person name="Lindberg D.R."/>
            <person name="Seaver E.C."/>
            <person name="Weisblat D.A."/>
            <person name="Putnam N.H."/>
            <person name="Grigoriev I.V."/>
            <person name="Rokhsar D.S."/>
        </authorList>
    </citation>
    <scope>NUCLEOTIDE SEQUENCE</scope>
</reference>
<dbReference type="InterPro" id="IPR051892">
    <property type="entry name" value="LBX_TF"/>
</dbReference>
<dbReference type="RefSeq" id="XP_009018927.1">
    <property type="nucleotide sequence ID" value="XM_009020679.1"/>
</dbReference>
<dbReference type="GO" id="GO:0000981">
    <property type="term" value="F:DNA-binding transcription factor activity, RNA polymerase II-specific"/>
    <property type="evidence" value="ECO:0007669"/>
    <property type="project" value="InterPro"/>
</dbReference>
<dbReference type="HOGENOM" id="CLU_1116774_0_0_1"/>
<dbReference type="GeneID" id="20204839"/>
<evidence type="ECO:0000259" key="10">
    <source>
        <dbReference type="PROSITE" id="PS50071"/>
    </source>
</evidence>
<dbReference type="Pfam" id="PF00046">
    <property type="entry name" value="Homeodomain"/>
    <property type="match status" value="1"/>
</dbReference>
<keyword evidence="4 6" id="KW-0371">Homeobox</keyword>
<keyword evidence="5 6" id="KW-0539">Nucleus</keyword>
<comment type="subcellular location">
    <subcellularLocation>
        <location evidence="1 6 7">Nucleus</location>
    </subcellularLocation>
</comment>
<dbReference type="SUPFAM" id="SSF46689">
    <property type="entry name" value="Homeodomain-like"/>
    <property type="match status" value="1"/>
</dbReference>
<proteinExistence type="predicted"/>
<dbReference type="KEGG" id="hro:HELRODRAFT_174136"/>
<dbReference type="Gene3D" id="1.10.10.60">
    <property type="entry name" value="Homeodomain-like"/>
    <property type="match status" value="1"/>
</dbReference>
<dbReference type="eggNOG" id="KOG0488">
    <property type="taxonomic scope" value="Eukaryota"/>
</dbReference>
<dbReference type="Proteomes" id="UP000015101">
    <property type="component" value="Unassembled WGS sequence"/>
</dbReference>
<evidence type="ECO:0000256" key="2">
    <source>
        <dbReference type="ARBA" id="ARBA00022473"/>
    </source>
</evidence>
<dbReference type="SMART" id="SM00389">
    <property type="entry name" value="HOX"/>
    <property type="match status" value="1"/>
</dbReference>
<evidence type="ECO:0000256" key="9">
    <source>
        <dbReference type="SAM" id="MobiDB-lite"/>
    </source>
</evidence>
<dbReference type="GO" id="GO:0003677">
    <property type="term" value="F:DNA binding"/>
    <property type="evidence" value="ECO:0007669"/>
    <property type="project" value="UniProtKB-UniRule"/>
</dbReference>
<dbReference type="EMBL" id="KB096676">
    <property type="protein sequence ID" value="ESO03234.1"/>
    <property type="molecule type" value="Genomic_DNA"/>
</dbReference>
<feature type="region of interest" description="Disordered" evidence="9">
    <location>
        <begin position="138"/>
        <end position="175"/>
    </location>
</feature>
<keyword evidence="13" id="KW-1185">Reference proteome</keyword>
<feature type="DNA-binding region" description="Homeobox" evidence="6">
    <location>
        <begin position="39"/>
        <end position="98"/>
    </location>
</feature>
<dbReference type="GO" id="GO:0005634">
    <property type="term" value="C:nucleus"/>
    <property type="evidence" value="ECO:0007669"/>
    <property type="project" value="UniProtKB-SubCell"/>
</dbReference>
<dbReference type="PROSITE" id="PS50071">
    <property type="entry name" value="HOMEOBOX_2"/>
    <property type="match status" value="1"/>
</dbReference>
<keyword evidence="8" id="KW-0175">Coiled coil</keyword>
<feature type="coiled-coil region" evidence="8">
    <location>
        <begin position="84"/>
        <end position="111"/>
    </location>
</feature>
<dbReference type="PRINTS" id="PR00031">
    <property type="entry name" value="HTHREPRESSR"/>
</dbReference>
<evidence type="ECO:0000313" key="13">
    <source>
        <dbReference type="Proteomes" id="UP000015101"/>
    </source>
</evidence>
<dbReference type="EMBL" id="AMQM01004827">
    <property type="status" value="NOT_ANNOTATED_CDS"/>
    <property type="molecule type" value="Genomic_DNA"/>
</dbReference>
<accession>T1F7P0</accession>
<dbReference type="InterPro" id="IPR009057">
    <property type="entry name" value="Homeodomain-like_sf"/>
</dbReference>
<feature type="compositionally biased region" description="Low complexity" evidence="9">
    <location>
        <begin position="143"/>
        <end position="161"/>
    </location>
</feature>
<dbReference type="OrthoDB" id="6159439at2759"/>
<dbReference type="EnsemblMetazoa" id="HelroT174136">
    <property type="protein sequence ID" value="HelroP174136"/>
    <property type="gene ID" value="HelroG174136"/>
</dbReference>
<evidence type="ECO:0000256" key="7">
    <source>
        <dbReference type="RuleBase" id="RU000682"/>
    </source>
</evidence>
<protein>
    <recommendedName>
        <fullName evidence="10">Homeobox domain-containing protein</fullName>
    </recommendedName>
</protein>
<dbReference type="InterPro" id="IPR017970">
    <property type="entry name" value="Homeobox_CS"/>
</dbReference>
<keyword evidence="3 6" id="KW-0238">DNA-binding</keyword>
<reference evidence="11 13" key="2">
    <citation type="journal article" date="2013" name="Nature">
        <title>Insights into bilaterian evolution from three spiralian genomes.</title>
        <authorList>
            <person name="Simakov O."/>
            <person name="Marletaz F."/>
            <person name="Cho S.J."/>
            <person name="Edsinger-Gonzales E."/>
            <person name="Havlak P."/>
            <person name="Hellsten U."/>
            <person name="Kuo D.H."/>
            <person name="Larsson T."/>
            <person name="Lv J."/>
            <person name="Arendt D."/>
            <person name="Savage R."/>
            <person name="Osoegawa K."/>
            <person name="de Jong P."/>
            <person name="Grimwood J."/>
            <person name="Chapman J.A."/>
            <person name="Shapiro H."/>
            <person name="Aerts A."/>
            <person name="Otillar R.P."/>
            <person name="Terry A.Y."/>
            <person name="Boore J.L."/>
            <person name="Grigoriev I.V."/>
            <person name="Lindberg D.R."/>
            <person name="Seaver E.C."/>
            <person name="Weisblat D.A."/>
            <person name="Putnam N.H."/>
            <person name="Rokhsar D.S."/>
        </authorList>
    </citation>
    <scope>NUCLEOTIDE SEQUENCE</scope>
</reference>
<evidence type="ECO:0000256" key="1">
    <source>
        <dbReference type="ARBA" id="ARBA00004123"/>
    </source>
</evidence>
<evidence type="ECO:0000256" key="6">
    <source>
        <dbReference type="PROSITE-ProRule" id="PRU00108"/>
    </source>
</evidence>
<name>T1F7P0_HELRO</name>
<evidence type="ECO:0000313" key="12">
    <source>
        <dbReference type="EnsemblMetazoa" id="HelroP174136"/>
    </source>
</evidence>
<dbReference type="PANTHER" id="PTHR24336">
    <property type="entry name" value="TRANSCRIPTION FACTOR LBX"/>
    <property type="match status" value="1"/>
</dbReference>
<feature type="region of interest" description="Disordered" evidence="9">
    <location>
        <begin position="16"/>
        <end position="44"/>
    </location>
</feature>
<keyword evidence="2" id="KW-0217">Developmental protein</keyword>
<feature type="domain" description="Homeobox" evidence="10">
    <location>
        <begin position="37"/>
        <end position="97"/>
    </location>
</feature>
<reference evidence="12" key="3">
    <citation type="submission" date="2015-06" db="UniProtKB">
        <authorList>
            <consortium name="EnsemblMetazoa"/>
        </authorList>
    </citation>
    <scope>IDENTIFICATION</scope>
</reference>
<evidence type="ECO:0000313" key="11">
    <source>
        <dbReference type="EMBL" id="ESO03234.1"/>
    </source>
</evidence>
<dbReference type="InParanoid" id="T1F7P0"/>
<dbReference type="InterPro" id="IPR000047">
    <property type="entry name" value="HTH_motif"/>
</dbReference>
<feature type="compositionally biased region" description="Polar residues" evidence="9">
    <location>
        <begin position="212"/>
        <end position="221"/>
    </location>
</feature>
<sequence>MAKDLNFGVPFFKTIQSSKNNNGSGGGNGGSSSSGNKKRRKSRTAFTNKQIFELEKRFVYQKYLTPVDRDEIAQALGLSNAQVITWFQNRRAKLKRDMEELKADVIAAKSLGKEVVGGTLVGGIEELLQGTCETLKKKAPIKSSQQHQQQSLNQSQHLNHNAPDRSPAGQQMHSPLGTMQVFNHSPIVLHGLNHLTNHDRRSSEMSFDSSSKLYSPQNLSSDWAKHNRSNQSKSRECNKDNADEDTELS</sequence>
<feature type="compositionally biased region" description="Gly residues" evidence="9">
    <location>
        <begin position="23"/>
        <end position="32"/>
    </location>
</feature>
<feature type="region of interest" description="Disordered" evidence="9">
    <location>
        <begin position="200"/>
        <end position="249"/>
    </location>
</feature>
<dbReference type="AlphaFoldDB" id="T1F7P0"/>
<organism evidence="12 13">
    <name type="scientific">Helobdella robusta</name>
    <name type="common">Californian leech</name>
    <dbReference type="NCBI Taxonomy" id="6412"/>
    <lineage>
        <taxon>Eukaryota</taxon>
        <taxon>Metazoa</taxon>
        <taxon>Spiralia</taxon>
        <taxon>Lophotrochozoa</taxon>
        <taxon>Annelida</taxon>
        <taxon>Clitellata</taxon>
        <taxon>Hirudinea</taxon>
        <taxon>Rhynchobdellida</taxon>
        <taxon>Glossiphoniidae</taxon>
        <taxon>Helobdella</taxon>
    </lineage>
</organism>
<evidence type="ECO:0000256" key="4">
    <source>
        <dbReference type="ARBA" id="ARBA00023155"/>
    </source>
</evidence>
<dbReference type="FunFam" id="1.10.10.60:FF:000098">
    <property type="entry name" value="Transcription factor LBX1"/>
    <property type="match status" value="1"/>
</dbReference>
<dbReference type="InterPro" id="IPR001356">
    <property type="entry name" value="HD"/>
</dbReference>
<evidence type="ECO:0000256" key="5">
    <source>
        <dbReference type="ARBA" id="ARBA00023242"/>
    </source>
</evidence>